<evidence type="ECO:0000313" key="2">
    <source>
        <dbReference type="Proteomes" id="UP000231092"/>
    </source>
</evidence>
<evidence type="ECO:0000313" key="1">
    <source>
        <dbReference type="EMBL" id="PJJ30509.1"/>
    </source>
</evidence>
<name>A0A2M8ZAN9_9FIRM</name>
<organism evidence="1 2">
    <name type="scientific">[Clostridium] celerecrescens 18A</name>
    <dbReference type="NCBI Taxonomy" id="1286362"/>
    <lineage>
        <taxon>Bacteria</taxon>
        <taxon>Bacillati</taxon>
        <taxon>Bacillota</taxon>
        <taxon>Clostridia</taxon>
        <taxon>Lachnospirales</taxon>
        <taxon>Lachnospiraceae</taxon>
        <taxon>Lacrimispora</taxon>
    </lineage>
</organism>
<reference evidence="1 2" key="1">
    <citation type="submission" date="2017-11" db="EMBL/GenBank/DDBJ databases">
        <title>Understudied soil microbes with underappreciated capabilities: Untangling the Clostridium saccharolyticum group.</title>
        <authorList>
            <person name="Leschine S."/>
        </authorList>
    </citation>
    <scope>NUCLEOTIDE SEQUENCE [LARGE SCALE GENOMIC DNA]</scope>
    <source>
        <strain evidence="1 2">18A</strain>
    </source>
</reference>
<sequence>MRQLNGFAQAQAYSETDRLPIGGYLLKILDVKYQTNDWGDIILLSFDVVEGDQKDFFSNNYKAQTGEDKKWKGNYRLRVPKDDGSDQDEWAMRRFKTVIKNFEESNSGYHWNWDEQTLKGKQIGALFNNKEYEFEGRRGFFTNCHSLVMAEKIRSGKFEVPDDTLLKKGNGQVQSGQYTNSIGDGFMNIPDGVEDEGLPFN</sequence>
<evidence type="ECO:0008006" key="3">
    <source>
        <dbReference type="Google" id="ProtNLM"/>
    </source>
</evidence>
<dbReference type="Proteomes" id="UP000231092">
    <property type="component" value="Unassembled WGS sequence"/>
</dbReference>
<dbReference type="OrthoDB" id="2033201at2"/>
<dbReference type="EMBL" id="PGET01000001">
    <property type="protein sequence ID" value="PJJ30509.1"/>
    <property type="molecule type" value="Genomic_DNA"/>
</dbReference>
<comment type="caution">
    <text evidence="1">The sequence shown here is derived from an EMBL/GenBank/DDBJ whole genome shotgun (WGS) entry which is preliminary data.</text>
</comment>
<accession>A0A2M8ZAN9</accession>
<gene>
    <name evidence="1" type="ORF">H171_4115</name>
</gene>
<dbReference type="AlphaFoldDB" id="A0A2M8ZAN9"/>
<protein>
    <recommendedName>
        <fullName evidence="3">DUF669 domain-containing protein</fullName>
    </recommendedName>
</protein>
<dbReference type="RefSeq" id="WP_100306757.1">
    <property type="nucleotide sequence ID" value="NZ_PGET01000001.1"/>
</dbReference>
<proteinExistence type="predicted"/>